<accession>A0A179B6T1</accession>
<feature type="transmembrane region" description="Helical" evidence="10">
    <location>
        <begin position="303"/>
        <end position="324"/>
    </location>
</feature>
<dbReference type="Pfam" id="PF16192">
    <property type="entry name" value="PMT_4TMC"/>
    <property type="match status" value="1"/>
</dbReference>
<feature type="transmembrane region" description="Helical" evidence="10">
    <location>
        <begin position="134"/>
        <end position="154"/>
    </location>
</feature>
<keyword evidence="8 10" id="KW-0472">Membrane</keyword>
<dbReference type="PANTHER" id="PTHR10050:SF46">
    <property type="entry name" value="PROTEIN O-MANNOSYL-TRANSFERASE 2"/>
    <property type="match status" value="1"/>
</dbReference>
<dbReference type="InterPro" id="IPR027005">
    <property type="entry name" value="PMT-like"/>
</dbReference>
<dbReference type="EC" id="2.4.1.-" evidence="10"/>
<evidence type="ECO:0000313" key="14">
    <source>
        <dbReference type="EMBL" id="OAP87085.1"/>
    </source>
</evidence>
<organism evidence="14 15">
    <name type="scientific">Peptidiphaga gingivicola</name>
    <dbReference type="NCBI Taxonomy" id="2741497"/>
    <lineage>
        <taxon>Bacteria</taxon>
        <taxon>Bacillati</taxon>
        <taxon>Actinomycetota</taxon>
        <taxon>Actinomycetes</taxon>
        <taxon>Actinomycetales</taxon>
        <taxon>Actinomycetaceae</taxon>
        <taxon>Peptidiphaga</taxon>
    </lineage>
</organism>
<dbReference type="UniPathway" id="UPA00378"/>
<feature type="transmembrane region" description="Helical" evidence="10">
    <location>
        <begin position="36"/>
        <end position="53"/>
    </location>
</feature>
<evidence type="ECO:0000256" key="3">
    <source>
        <dbReference type="ARBA" id="ARBA00007222"/>
    </source>
</evidence>
<evidence type="ECO:0000256" key="10">
    <source>
        <dbReference type="RuleBase" id="RU367007"/>
    </source>
</evidence>
<feature type="compositionally biased region" description="Polar residues" evidence="11">
    <location>
        <begin position="561"/>
        <end position="571"/>
    </location>
</feature>
<evidence type="ECO:0000256" key="9">
    <source>
        <dbReference type="ARBA" id="ARBA00093617"/>
    </source>
</evidence>
<keyword evidence="4 10" id="KW-0328">Glycosyltransferase</keyword>
<feature type="compositionally biased region" description="Pro residues" evidence="11">
    <location>
        <begin position="665"/>
        <end position="675"/>
    </location>
</feature>
<comment type="pathway">
    <text evidence="2 10">Protein modification; protein glycosylation.</text>
</comment>
<evidence type="ECO:0000256" key="6">
    <source>
        <dbReference type="ARBA" id="ARBA00022692"/>
    </source>
</evidence>
<keyword evidence="15" id="KW-1185">Reference proteome</keyword>
<comment type="function">
    <text evidence="10">Protein O-mannosyltransferase that catalyzes the transfer of a single mannose residue from a polyprenol phospho-mannosyl lipidic donor to the hydroxyl group of selected serine and threonine residues in acceptor proteins.</text>
</comment>
<feature type="transmembrane region" description="Helical" evidence="10">
    <location>
        <begin position="264"/>
        <end position="282"/>
    </location>
</feature>
<feature type="domain" description="Protein O-mannosyl-transferase C-terminal four TM" evidence="13">
    <location>
        <begin position="354"/>
        <end position="480"/>
    </location>
</feature>
<keyword evidence="7 10" id="KW-1133">Transmembrane helix</keyword>
<dbReference type="GO" id="GO:0005886">
    <property type="term" value="C:plasma membrane"/>
    <property type="evidence" value="ECO:0007669"/>
    <property type="project" value="UniProtKB-SubCell"/>
</dbReference>
<evidence type="ECO:0000256" key="2">
    <source>
        <dbReference type="ARBA" id="ARBA00004922"/>
    </source>
</evidence>
<dbReference type="GO" id="GO:0004169">
    <property type="term" value="F:dolichyl-phosphate-mannose-protein mannosyltransferase activity"/>
    <property type="evidence" value="ECO:0007669"/>
    <property type="project" value="UniProtKB-UniRule"/>
</dbReference>
<proteinExistence type="inferred from homology"/>
<evidence type="ECO:0000256" key="11">
    <source>
        <dbReference type="SAM" id="MobiDB-lite"/>
    </source>
</evidence>
<feature type="transmembrane region" description="Helical" evidence="10">
    <location>
        <begin position="184"/>
        <end position="202"/>
    </location>
</feature>
<keyword evidence="10" id="KW-1003">Cell membrane</keyword>
<evidence type="ECO:0000256" key="4">
    <source>
        <dbReference type="ARBA" id="ARBA00022676"/>
    </source>
</evidence>
<evidence type="ECO:0000256" key="7">
    <source>
        <dbReference type="ARBA" id="ARBA00022989"/>
    </source>
</evidence>
<feature type="transmembrane region" description="Helical" evidence="10">
    <location>
        <begin position="467"/>
        <end position="489"/>
    </location>
</feature>
<comment type="subcellular location">
    <subcellularLocation>
        <location evidence="10">Cell membrane</location>
    </subcellularLocation>
    <subcellularLocation>
        <location evidence="1">Endomembrane system</location>
        <topology evidence="1">Multi-pass membrane protein</topology>
    </subcellularLocation>
</comment>
<name>A0A179B6T1_9ACTO</name>
<dbReference type="Proteomes" id="UP000078368">
    <property type="component" value="Unassembled WGS sequence"/>
</dbReference>
<sequence length="748" mass="81312">MPLEAKDAEAYENDLRGRLGLLPIGVKLPLKIRRQGWIAAGIAALAAFVTRFWNLNHPHAIIFDETYYVKGAFSLLRKGYEGTWEGAEKANELFLKGDYSALKDSADKVVHPPLGKWIMAAGQWMFGSDNGVGWRFSTAIVGVLAVILVARIAMRMFRSPLLAGFAGIAMALDGMGIVMSRTGILDNILAYFVLLGFWALLLDREHSRAKLAKRVARGGFRSLSRAPGAPHVPADPWGPRVVGRPWLLAAGIFLGFAGGVKWSAIYAVAVFGLAAFAWSLSARRIAGVRLWFGAGVFRDGLPAFFTLVPAAVAAYLAAWIPWFADSRSWGRQLAKEAAERGEDLPLTGAPDAVNSFILYHKDMWHFHHTLSSHHDYQSQMWDWIIQRRPVSFYWLGTDKAPNKCGAHSCVEAITSIGNVAVWWLGLAALIVVVLAAFKHRDWRAWAILAGYGAMWVPWISYTNRTIFQFYAVAFLPYVVLALTFAVGVAEQIVGRAHSGQPRLSFGFISGPTRPVRRQSVPLPAGARSQLRNAIAVRFDDEPLPPGAIPQPLPGTPRAPNATPTLPPNSAAQYFPGAPAAFPNTEAFPSNAETLSPNAAPASNAAPSPNAAAHPPNTATPPSDTKAFSSGAVSSHPEHNQTNRFEPSAGEAIAAGADAPLSWHAPGPPPPAPDVPPEFHSPNPAVPYVAAPPQKQWWEPPARRRTGVFFVGLVTAVIVAAAAFWYPLWTGQNISHSFWQLHMWLPSWI</sequence>
<feature type="region of interest" description="Disordered" evidence="11">
    <location>
        <begin position="540"/>
        <end position="643"/>
    </location>
</feature>
<reference evidence="14 15" key="1">
    <citation type="submission" date="2016-04" db="EMBL/GenBank/DDBJ databases">
        <title>Peptidophaga gingivicola gen. nov., sp. nov., isolated from human subgingival plaque.</title>
        <authorList>
            <person name="Beall C.J."/>
            <person name="Mokrzan E.M."/>
            <person name="Griffen A.L."/>
            <person name="Leys E.J."/>
        </authorList>
    </citation>
    <scope>NUCLEOTIDE SEQUENCE [LARGE SCALE GENOMIC DNA]</scope>
    <source>
        <strain evidence="14 15">BA112</strain>
    </source>
</reference>
<evidence type="ECO:0000313" key="15">
    <source>
        <dbReference type="Proteomes" id="UP000078368"/>
    </source>
</evidence>
<evidence type="ECO:0000256" key="1">
    <source>
        <dbReference type="ARBA" id="ARBA00004127"/>
    </source>
</evidence>
<feature type="transmembrane region" description="Helical" evidence="10">
    <location>
        <begin position="420"/>
        <end position="437"/>
    </location>
</feature>
<evidence type="ECO:0000259" key="13">
    <source>
        <dbReference type="Pfam" id="PF16192"/>
    </source>
</evidence>
<dbReference type="PANTHER" id="PTHR10050">
    <property type="entry name" value="DOLICHYL-PHOSPHATE-MANNOSE--PROTEIN MANNOSYLTRANSFERASE"/>
    <property type="match status" value="1"/>
</dbReference>
<feature type="transmembrane region" description="Helical" evidence="10">
    <location>
        <begin position="241"/>
        <end position="258"/>
    </location>
</feature>
<feature type="compositionally biased region" description="Low complexity" evidence="11">
    <location>
        <begin position="595"/>
        <end position="622"/>
    </location>
</feature>
<feature type="domain" description="ArnT-like N-terminal" evidence="12">
    <location>
        <begin position="44"/>
        <end position="201"/>
    </location>
</feature>
<dbReference type="Pfam" id="PF02366">
    <property type="entry name" value="PMT"/>
    <property type="match status" value="1"/>
</dbReference>
<dbReference type="InterPro" id="IPR032421">
    <property type="entry name" value="PMT_4TMC"/>
</dbReference>
<gene>
    <name evidence="14" type="ORF">A4H34_04140</name>
</gene>
<dbReference type="EMBL" id="LVZK01000001">
    <property type="protein sequence ID" value="OAP87085.1"/>
    <property type="molecule type" value="Genomic_DNA"/>
</dbReference>
<protein>
    <recommendedName>
        <fullName evidence="9 10">Polyprenol-phosphate-mannose--protein mannosyltransferase</fullName>
        <ecNumber evidence="10">2.4.1.-</ecNumber>
    </recommendedName>
</protein>
<comment type="caution">
    <text evidence="14">The sequence shown here is derived from an EMBL/GenBank/DDBJ whole genome shotgun (WGS) entry which is preliminary data.</text>
</comment>
<evidence type="ECO:0000256" key="8">
    <source>
        <dbReference type="ARBA" id="ARBA00023136"/>
    </source>
</evidence>
<feature type="region of interest" description="Disordered" evidence="11">
    <location>
        <begin position="658"/>
        <end position="683"/>
    </location>
</feature>
<feature type="transmembrane region" description="Helical" evidence="10">
    <location>
        <begin position="707"/>
        <end position="728"/>
    </location>
</feature>
<dbReference type="InterPro" id="IPR003342">
    <property type="entry name" value="ArnT-like_N"/>
</dbReference>
<evidence type="ECO:0000259" key="12">
    <source>
        <dbReference type="Pfam" id="PF02366"/>
    </source>
</evidence>
<feature type="transmembrane region" description="Helical" evidence="10">
    <location>
        <begin position="444"/>
        <end position="461"/>
    </location>
</feature>
<feature type="compositionally biased region" description="Pro residues" evidence="11">
    <location>
        <begin position="543"/>
        <end position="556"/>
    </location>
</feature>
<keyword evidence="6 10" id="KW-0812">Transmembrane</keyword>
<keyword evidence="5 10" id="KW-0808">Transferase</keyword>
<dbReference type="AlphaFoldDB" id="A0A179B6T1"/>
<feature type="transmembrane region" description="Helical" evidence="10">
    <location>
        <begin position="161"/>
        <end position="178"/>
    </location>
</feature>
<dbReference type="GO" id="GO:0012505">
    <property type="term" value="C:endomembrane system"/>
    <property type="evidence" value="ECO:0007669"/>
    <property type="project" value="UniProtKB-SubCell"/>
</dbReference>
<evidence type="ECO:0000256" key="5">
    <source>
        <dbReference type="ARBA" id="ARBA00022679"/>
    </source>
</evidence>
<dbReference type="OrthoDB" id="9776737at2"/>
<comment type="similarity">
    <text evidence="3 10">Belongs to the glycosyltransferase 39 family.</text>
</comment>
<dbReference type="STRING" id="1823756.A4H34_04140"/>